<dbReference type="OrthoDB" id="6272897at2759"/>
<dbReference type="Proteomes" id="UP000024635">
    <property type="component" value="Unassembled WGS sequence"/>
</dbReference>
<dbReference type="EMBL" id="JARK01001430">
    <property type="protein sequence ID" value="EYC03364.1"/>
    <property type="molecule type" value="Genomic_DNA"/>
</dbReference>
<gene>
    <name evidence="2" type="primary">Acey_s0094.g2714</name>
    <name evidence="2" type="ORF">Y032_0094g2714</name>
</gene>
<feature type="region of interest" description="Disordered" evidence="1">
    <location>
        <begin position="1"/>
        <end position="23"/>
    </location>
</feature>
<dbReference type="AlphaFoldDB" id="A0A016TK31"/>
<evidence type="ECO:0000256" key="1">
    <source>
        <dbReference type="SAM" id="MobiDB-lite"/>
    </source>
</evidence>
<evidence type="ECO:0000313" key="3">
    <source>
        <dbReference type="Proteomes" id="UP000024635"/>
    </source>
</evidence>
<organism evidence="2 3">
    <name type="scientific">Ancylostoma ceylanicum</name>
    <dbReference type="NCBI Taxonomy" id="53326"/>
    <lineage>
        <taxon>Eukaryota</taxon>
        <taxon>Metazoa</taxon>
        <taxon>Ecdysozoa</taxon>
        <taxon>Nematoda</taxon>
        <taxon>Chromadorea</taxon>
        <taxon>Rhabditida</taxon>
        <taxon>Rhabditina</taxon>
        <taxon>Rhabditomorpha</taxon>
        <taxon>Strongyloidea</taxon>
        <taxon>Ancylostomatidae</taxon>
        <taxon>Ancylostomatinae</taxon>
        <taxon>Ancylostoma</taxon>
    </lineage>
</organism>
<protein>
    <submittedName>
        <fullName evidence="2">Uncharacterized protein</fullName>
    </submittedName>
</protein>
<name>A0A016TK31_9BILA</name>
<comment type="caution">
    <text evidence="2">The sequence shown here is derived from an EMBL/GenBank/DDBJ whole genome shotgun (WGS) entry which is preliminary data.</text>
</comment>
<keyword evidence="3" id="KW-1185">Reference proteome</keyword>
<accession>A0A016TK31</accession>
<reference evidence="3" key="1">
    <citation type="journal article" date="2015" name="Nat. Genet.">
        <title>The genome and transcriptome of the zoonotic hookworm Ancylostoma ceylanicum identify infection-specific gene families.</title>
        <authorList>
            <person name="Schwarz E.M."/>
            <person name="Hu Y."/>
            <person name="Antoshechkin I."/>
            <person name="Miller M.M."/>
            <person name="Sternberg P.W."/>
            <person name="Aroian R.V."/>
        </authorList>
    </citation>
    <scope>NUCLEOTIDE SEQUENCE</scope>
    <source>
        <strain evidence="3">HY135</strain>
    </source>
</reference>
<evidence type="ECO:0000313" key="2">
    <source>
        <dbReference type="EMBL" id="EYC03364.1"/>
    </source>
</evidence>
<proteinExistence type="predicted"/>
<sequence length="102" mass="11583">MNGQPWHLWGGNQRTNGSLQHERRTSLCDARAHSGADVGSDHYLVRTTLKLKLKHLRSPTIVRPFAVEKLKDPVVTSRFTLKLQNRLEVLGNTTILRRTGTE</sequence>